<dbReference type="PROSITE" id="PS00107">
    <property type="entry name" value="PROTEIN_KINASE_ATP"/>
    <property type="match status" value="1"/>
</dbReference>
<dbReference type="Proteomes" id="UP000838756">
    <property type="component" value="Unassembled WGS sequence"/>
</dbReference>
<dbReference type="InterPro" id="IPR017441">
    <property type="entry name" value="Protein_kinase_ATP_BS"/>
</dbReference>
<feature type="compositionally biased region" description="Basic and acidic residues" evidence="5">
    <location>
        <begin position="430"/>
        <end position="439"/>
    </location>
</feature>
<dbReference type="SMART" id="SM00220">
    <property type="entry name" value="S_TKc"/>
    <property type="match status" value="1"/>
</dbReference>
<keyword evidence="2 4" id="KW-0547">Nucleotide-binding</keyword>
<evidence type="ECO:0000256" key="4">
    <source>
        <dbReference type="PROSITE-ProRule" id="PRU10141"/>
    </source>
</evidence>
<dbReference type="Pfam" id="PF00069">
    <property type="entry name" value="Pkinase"/>
    <property type="match status" value="1"/>
</dbReference>
<organism evidence="7 8">
    <name type="scientific">Pararge aegeria aegeria</name>
    <dbReference type="NCBI Taxonomy" id="348720"/>
    <lineage>
        <taxon>Eukaryota</taxon>
        <taxon>Metazoa</taxon>
        <taxon>Ecdysozoa</taxon>
        <taxon>Arthropoda</taxon>
        <taxon>Hexapoda</taxon>
        <taxon>Insecta</taxon>
        <taxon>Pterygota</taxon>
        <taxon>Neoptera</taxon>
        <taxon>Endopterygota</taxon>
        <taxon>Lepidoptera</taxon>
        <taxon>Glossata</taxon>
        <taxon>Ditrysia</taxon>
        <taxon>Papilionoidea</taxon>
        <taxon>Nymphalidae</taxon>
        <taxon>Satyrinae</taxon>
        <taxon>Satyrini</taxon>
        <taxon>Parargina</taxon>
        <taxon>Pararge</taxon>
    </lineage>
</organism>
<dbReference type="Gene3D" id="1.10.510.10">
    <property type="entry name" value="Transferase(Phosphotransferase) domain 1"/>
    <property type="match status" value="1"/>
</dbReference>
<dbReference type="EMBL" id="CAKXAJ010024767">
    <property type="protein sequence ID" value="CAH2230033.1"/>
    <property type="molecule type" value="Genomic_DNA"/>
</dbReference>
<keyword evidence="8" id="KW-1185">Reference proteome</keyword>
<dbReference type="InterPro" id="IPR011009">
    <property type="entry name" value="Kinase-like_dom_sf"/>
</dbReference>
<keyword evidence="3 4" id="KW-0067">ATP-binding</keyword>
<evidence type="ECO:0000256" key="1">
    <source>
        <dbReference type="ARBA" id="ARBA00012513"/>
    </source>
</evidence>
<evidence type="ECO:0000313" key="8">
    <source>
        <dbReference type="Proteomes" id="UP000838756"/>
    </source>
</evidence>
<dbReference type="OrthoDB" id="2687620at2759"/>
<gene>
    <name evidence="7" type="primary">jg20243</name>
    <name evidence="7" type="ORF">PAEG_LOCUS9310</name>
</gene>
<feature type="domain" description="Protein kinase" evidence="6">
    <location>
        <begin position="68"/>
        <end position="355"/>
    </location>
</feature>
<dbReference type="PANTHER" id="PTHR11909">
    <property type="entry name" value="CASEIN KINASE-RELATED"/>
    <property type="match status" value="1"/>
</dbReference>
<dbReference type="InterPro" id="IPR050235">
    <property type="entry name" value="CK1_Ser-Thr_kinase"/>
</dbReference>
<evidence type="ECO:0000259" key="6">
    <source>
        <dbReference type="PROSITE" id="PS50011"/>
    </source>
</evidence>
<name>A0A8S4R2F6_9NEOP</name>
<comment type="caution">
    <text evidence="7">The sequence shown here is derived from an EMBL/GenBank/DDBJ whole genome shotgun (WGS) entry which is preliminary data.</text>
</comment>
<evidence type="ECO:0000256" key="3">
    <source>
        <dbReference type="ARBA" id="ARBA00022840"/>
    </source>
</evidence>
<evidence type="ECO:0000313" key="7">
    <source>
        <dbReference type="EMBL" id="CAH2230033.1"/>
    </source>
</evidence>
<dbReference type="InterPro" id="IPR000719">
    <property type="entry name" value="Prot_kinase_dom"/>
</dbReference>
<proteinExistence type="predicted"/>
<dbReference type="GO" id="GO:0004674">
    <property type="term" value="F:protein serine/threonine kinase activity"/>
    <property type="evidence" value="ECO:0007669"/>
    <property type="project" value="UniProtKB-EC"/>
</dbReference>
<sequence>MSKCLWANLQSTTNKTLRILTSKLTSRYIMSGRVKKAAAPKKKANGYKMPAPIPLGEVLTDTIFKKKWRIGPSIGVGGFGEIYSACDHNSSPKKGGSYPYVIKIEPHENGPLFVEVHFYIRNSNRADMEKFMKDRKLSTLGMPLFYGHGSHEYKGEKYRYLVLERYGQNIWSLFVQNGRTIPVHTVFLLGLQMLYVLEYVHGRGYVHADIKGANILLGLKKGTEQQAYLVDFGLASRLNDKEFKPEPKSAHNGTIEYTSRDAHLGVPTMRGDLEILAYNMLQWLVSELPWEKSMSQPKAVQDMKEAFMKNVRKEITKLSSSVPEALIKFFEYINTLKPKDSINYTKCKQILEGYLKSQGVPTNSKLEFTNSKRKANKSVNENVDDSCTDKTNGKVLKKNSTKENAAVKETRRGRKPRTVVADENSENEEPAAKHPDTPAKKGRKPKAVVTQQSSEEEQSTGKGDIVRKVPVRASKRKSSEPTVLVKVKKTKMAPKATPPVKKNHANTATQTSAEKLKRSPRQVSFDSPISEIIGEETKNGKNKSANSSADIFEDSFVIEDKKVKPKRKLLSKQEVTVKRVVSKKVTTAKAKAKSWKDSSAIINGRSPPK</sequence>
<evidence type="ECO:0000256" key="2">
    <source>
        <dbReference type="ARBA" id="ARBA00022741"/>
    </source>
</evidence>
<accession>A0A8S4R2F6</accession>
<feature type="region of interest" description="Disordered" evidence="5">
    <location>
        <begin position="361"/>
        <end position="529"/>
    </location>
</feature>
<dbReference type="GO" id="GO:0005524">
    <property type="term" value="F:ATP binding"/>
    <property type="evidence" value="ECO:0007669"/>
    <property type="project" value="UniProtKB-UniRule"/>
</dbReference>
<protein>
    <recommendedName>
        <fullName evidence="1">non-specific serine/threonine protein kinase</fullName>
        <ecNumber evidence="1">2.7.11.1</ecNumber>
    </recommendedName>
</protein>
<evidence type="ECO:0000256" key="5">
    <source>
        <dbReference type="SAM" id="MobiDB-lite"/>
    </source>
</evidence>
<dbReference type="SUPFAM" id="SSF56112">
    <property type="entry name" value="Protein kinase-like (PK-like)"/>
    <property type="match status" value="1"/>
</dbReference>
<reference evidence="7" key="1">
    <citation type="submission" date="2022-03" db="EMBL/GenBank/DDBJ databases">
        <authorList>
            <person name="Lindestad O."/>
        </authorList>
    </citation>
    <scope>NUCLEOTIDE SEQUENCE</scope>
</reference>
<dbReference type="AlphaFoldDB" id="A0A8S4R2F6"/>
<dbReference type="PROSITE" id="PS50011">
    <property type="entry name" value="PROTEIN_KINASE_DOM"/>
    <property type="match status" value="1"/>
</dbReference>
<dbReference type="EC" id="2.7.11.1" evidence="1"/>
<dbReference type="InterPro" id="IPR008271">
    <property type="entry name" value="Ser/Thr_kinase_AS"/>
</dbReference>
<feature type="binding site" evidence="4">
    <location>
        <position position="103"/>
    </location>
    <ligand>
        <name>ATP</name>
        <dbReference type="ChEBI" id="CHEBI:30616"/>
    </ligand>
</feature>
<dbReference type="PROSITE" id="PS00108">
    <property type="entry name" value="PROTEIN_KINASE_ST"/>
    <property type="match status" value="1"/>
</dbReference>